<comment type="subcellular location">
    <subcellularLocation>
        <location evidence="1">Cell membrane</location>
        <topology evidence="1">Multi-pass membrane protein</topology>
    </subcellularLocation>
</comment>
<keyword evidence="4 6" id="KW-1133">Transmembrane helix</keyword>
<dbReference type="InterPro" id="IPR011527">
    <property type="entry name" value="ABC1_TM_dom"/>
</dbReference>
<keyword evidence="8" id="KW-0067">ATP-binding</keyword>
<name>A0ABT4YAC5_METRE</name>
<evidence type="ECO:0000256" key="3">
    <source>
        <dbReference type="ARBA" id="ARBA00022692"/>
    </source>
</evidence>
<feature type="transmembrane region" description="Helical" evidence="6">
    <location>
        <begin position="267"/>
        <end position="291"/>
    </location>
</feature>
<dbReference type="EMBL" id="JANEWF010000032">
    <property type="protein sequence ID" value="MDA8485676.1"/>
    <property type="molecule type" value="Genomic_DNA"/>
</dbReference>
<organism evidence="8 9">
    <name type="scientific">Metapseudomonas resinovorans</name>
    <name type="common">Pseudomonas resinovorans</name>
    <dbReference type="NCBI Taxonomy" id="53412"/>
    <lineage>
        <taxon>Bacteria</taxon>
        <taxon>Pseudomonadati</taxon>
        <taxon>Pseudomonadota</taxon>
        <taxon>Gammaproteobacteria</taxon>
        <taxon>Pseudomonadales</taxon>
        <taxon>Pseudomonadaceae</taxon>
        <taxon>Metapseudomonas</taxon>
    </lineage>
</organism>
<keyword evidence="2" id="KW-0813">Transport</keyword>
<dbReference type="Gene3D" id="1.20.1560.10">
    <property type="entry name" value="ABC transporter type 1, transmembrane domain"/>
    <property type="match status" value="1"/>
</dbReference>
<dbReference type="SUPFAM" id="SSF52540">
    <property type="entry name" value="P-loop containing nucleoside triphosphate hydrolases"/>
    <property type="match status" value="1"/>
</dbReference>
<reference evidence="8 9" key="1">
    <citation type="submission" date="2022-07" db="EMBL/GenBank/DDBJ databases">
        <title>Genome Analysis of Selected Gammaproteobacteria from Nigerian Food snails.</title>
        <authorList>
            <person name="Okafor A.C."/>
        </authorList>
    </citation>
    <scope>NUCLEOTIDE SEQUENCE [LARGE SCALE GENOMIC DNA]</scope>
    <source>
        <strain evidence="8 9">Awg 2</strain>
    </source>
</reference>
<comment type="caution">
    <text evidence="8">The sequence shown here is derived from an EMBL/GenBank/DDBJ whole genome shotgun (WGS) entry which is preliminary data.</text>
</comment>
<gene>
    <name evidence="8" type="ORF">NNO07_21620</name>
</gene>
<dbReference type="InterPro" id="IPR027417">
    <property type="entry name" value="P-loop_NTPase"/>
</dbReference>
<evidence type="ECO:0000256" key="2">
    <source>
        <dbReference type="ARBA" id="ARBA00022448"/>
    </source>
</evidence>
<keyword evidence="8" id="KW-0547">Nucleotide-binding</keyword>
<dbReference type="GO" id="GO:0005524">
    <property type="term" value="F:ATP binding"/>
    <property type="evidence" value="ECO:0007669"/>
    <property type="project" value="UniProtKB-KW"/>
</dbReference>
<keyword evidence="3 6" id="KW-0812">Transmembrane</keyword>
<evidence type="ECO:0000256" key="5">
    <source>
        <dbReference type="ARBA" id="ARBA00023136"/>
    </source>
</evidence>
<evidence type="ECO:0000256" key="4">
    <source>
        <dbReference type="ARBA" id="ARBA00022989"/>
    </source>
</evidence>
<dbReference type="InterPro" id="IPR050835">
    <property type="entry name" value="ABC_transporter_sub-D"/>
</dbReference>
<evidence type="ECO:0000256" key="1">
    <source>
        <dbReference type="ARBA" id="ARBA00004651"/>
    </source>
</evidence>
<evidence type="ECO:0000313" key="8">
    <source>
        <dbReference type="EMBL" id="MDA8485676.1"/>
    </source>
</evidence>
<evidence type="ECO:0000256" key="6">
    <source>
        <dbReference type="SAM" id="Phobius"/>
    </source>
</evidence>
<proteinExistence type="predicted"/>
<dbReference type="InterPro" id="IPR036640">
    <property type="entry name" value="ABC1_TM_sf"/>
</dbReference>
<keyword evidence="9" id="KW-1185">Reference proteome</keyword>
<accession>A0ABT4YAC5</accession>
<dbReference type="PANTHER" id="PTHR11384">
    <property type="entry name" value="ATP-BINDING CASSETTE, SUB-FAMILY D MEMBER"/>
    <property type="match status" value="1"/>
</dbReference>
<evidence type="ECO:0000313" key="9">
    <source>
        <dbReference type="Proteomes" id="UP001211689"/>
    </source>
</evidence>
<feature type="transmembrane region" description="Helical" evidence="6">
    <location>
        <begin position="153"/>
        <end position="174"/>
    </location>
</feature>
<dbReference type="SUPFAM" id="SSF90123">
    <property type="entry name" value="ABC transporter transmembrane region"/>
    <property type="match status" value="1"/>
</dbReference>
<feature type="transmembrane region" description="Helical" evidence="6">
    <location>
        <begin position="68"/>
        <end position="88"/>
    </location>
</feature>
<dbReference type="Gene3D" id="3.40.50.300">
    <property type="entry name" value="P-loop containing nucleotide triphosphate hydrolases"/>
    <property type="match status" value="1"/>
</dbReference>
<sequence>MFRPAERSRWQLLRLVMPYWNSEAKWKARGYTVALLLLTLAQVALVIWTNYWNRALFDALEARSLNRLMMQIGTFVVILLLTVGVTAMHMRVKRWLQLDWRRWLTARLVDKWMTRGHHYQLQQTRGEHDNPDGRIAEDIHVVTESAISLTHSLVYSLLIFSTFANILLTVTGSVQFPGTGLMVPGYMLILAVAYAGAGTVFGMLLGRPLIRATNKLQSAEADFRFGLAHARESSESIALMQGEEAERRSSTSHFAELGHRWYRQTMAYLGIVSFSSGYGVLLPVFPILVMAPQYISGAMTLGVLMQAAQAFHQLTSALSWPIDNLAELARWRASADRVMSLYNDLQDLDDQAAEPQHRICVAQSQQAEIVLRDLCIATPDGQVLIEGLNVVIQRGERVLISGDPAVTIGLFKVLAGLWPWGHGEVWLPAGPAICFLPQRPFLPVGSLCEALSYPQPAGTFAAGAMLHALESAGIAWLAKRMEESDNWQSVLPLRTQQRLAIARLFLQQPTWVFIEEASSAFETRDEEDFMDMLHRELPDSTLLAISFQSGLERSYQRRLLLNHLPQEPLVGYGTPLRALRKS</sequence>
<evidence type="ECO:0000259" key="7">
    <source>
        <dbReference type="PROSITE" id="PS50929"/>
    </source>
</evidence>
<dbReference type="PROSITE" id="PS50929">
    <property type="entry name" value="ABC_TM1F"/>
    <property type="match status" value="1"/>
</dbReference>
<dbReference type="Proteomes" id="UP001211689">
    <property type="component" value="Unassembled WGS sequence"/>
</dbReference>
<dbReference type="RefSeq" id="WP_271471900.1">
    <property type="nucleotide sequence ID" value="NZ_JANEWF010000032.1"/>
</dbReference>
<dbReference type="PANTHER" id="PTHR11384:SF59">
    <property type="entry name" value="LYSOSOMAL COBALAMIN TRANSPORTER ABCD4"/>
    <property type="match status" value="1"/>
</dbReference>
<feature type="transmembrane region" description="Helical" evidence="6">
    <location>
        <begin position="186"/>
        <end position="206"/>
    </location>
</feature>
<protein>
    <submittedName>
        <fullName evidence="8">ABC transporter ATP-binding protein/permease</fullName>
    </submittedName>
</protein>
<dbReference type="Pfam" id="PF06472">
    <property type="entry name" value="ABC_membrane_2"/>
    <property type="match status" value="1"/>
</dbReference>
<keyword evidence="5 6" id="KW-0472">Membrane</keyword>
<feature type="transmembrane region" description="Helical" evidence="6">
    <location>
        <begin position="30"/>
        <end position="48"/>
    </location>
</feature>
<feature type="domain" description="ABC transmembrane type-1" evidence="7">
    <location>
        <begin position="33"/>
        <end position="330"/>
    </location>
</feature>